<reference evidence="1" key="1">
    <citation type="journal article" date="2021" name="Proc. Natl. Acad. Sci. U.S.A.">
        <title>A Catalog of Tens of Thousands of Viruses from Human Metagenomes Reveals Hidden Associations with Chronic Diseases.</title>
        <authorList>
            <person name="Tisza M.J."/>
            <person name="Buck C.B."/>
        </authorList>
    </citation>
    <scope>NUCLEOTIDE SEQUENCE</scope>
    <source>
        <strain evidence="1">Ctio73</strain>
    </source>
</reference>
<dbReference type="EMBL" id="BK015009">
    <property type="protein sequence ID" value="DAD86888.1"/>
    <property type="molecule type" value="Genomic_DNA"/>
</dbReference>
<evidence type="ECO:0000313" key="1">
    <source>
        <dbReference type="EMBL" id="DAD86888.1"/>
    </source>
</evidence>
<sequence length="33" mass="3816">MLVFHHGLFGWHYSGRRAMMEATYEGLHSLPPS</sequence>
<proteinExistence type="predicted"/>
<protein>
    <submittedName>
        <fullName evidence="1">Uncharacterized protein</fullName>
    </submittedName>
</protein>
<name>A0A8S5MXG0_9CAUD</name>
<accession>A0A8S5MXG0</accession>
<organism evidence="1">
    <name type="scientific">Siphoviridae sp. ctio73</name>
    <dbReference type="NCBI Taxonomy" id="2826435"/>
    <lineage>
        <taxon>Viruses</taxon>
        <taxon>Duplodnaviria</taxon>
        <taxon>Heunggongvirae</taxon>
        <taxon>Uroviricota</taxon>
        <taxon>Caudoviricetes</taxon>
    </lineage>
</organism>